<evidence type="ECO:0000313" key="2">
    <source>
        <dbReference type="EMBL" id="CAK0872772.1"/>
    </source>
</evidence>
<sequence>MDWQEEGWDIFDPNAAWRKQKWYGSEGECVEFRAQLISPRGSGAAPSRDCAYPLAVYFAGLDEKPDVVIEQMASDWAKIAPEPFLMVAAYKPWGMWWFIDNATGGSGGYGWVDGEFQDEWQLHTRCLRHRGGFVDHRRVGLFGFSAGAYAVVELLSHGCIALSGVGIAGVHGHGQHDVSDLPPDKAPGAQQKFAAFLGRVRAHSGAPWIEVTHGTTDQISKWSEAKEIISCLAQRQEELGMPAVHVRELEPDQQDCKPSKKKNRDHHNYFQASFYRREFLVALLGGPKPARPIPRKIQEVHYPVVLPRTDATAHGEAAKQCCGKKAAGPTHASRGRRPSADFEWNSETDGEAGGADKWSRKRKWSWFSPTDHAQIVKRFIEMEQKGRVIDASSGKKWEVRHWTDKVDLNDAAKVADLIKEGVLLPTDCAQAPEAMAEAEADQAGMEDVTSTETWEAWPRSLSVEGCAHPAFGPALRGAYALGAENHGRPVYRKADASGAVLYFWDARDGPELQGWWFGSAVGGDAVMAFNGQASEVPPSAGWTCPVGVSLDPSLVVRAPPESYT</sequence>
<comment type="caution">
    <text evidence="2">The sequence shown here is derived from an EMBL/GenBank/DDBJ whole genome shotgun (WGS) entry which is preliminary data.</text>
</comment>
<dbReference type="EMBL" id="CAUYUJ010017198">
    <property type="protein sequence ID" value="CAK0872772.1"/>
    <property type="molecule type" value="Genomic_DNA"/>
</dbReference>
<evidence type="ECO:0000313" key="3">
    <source>
        <dbReference type="Proteomes" id="UP001189429"/>
    </source>
</evidence>
<evidence type="ECO:0008006" key="4">
    <source>
        <dbReference type="Google" id="ProtNLM"/>
    </source>
</evidence>
<organism evidence="2 3">
    <name type="scientific">Prorocentrum cordatum</name>
    <dbReference type="NCBI Taxonomy" id="2364126"/>
    <lineage>
        <taxon>Eukaryota</taxon>
        <taxon>Sar</taxon>
        <taxon>Alveolata</taxon>
        <taxon>Dinophyceae</taxon>
        <taxon>Prorocentrales</taxon>
        <taxon>Prorocentraceae</taxon>
        <taxon>Prorocentrum</taxon>
    </lineage>
</organism>
<evidence type="ECO:0000256" key="1">
    <source>
        <dbReference type="SAM" id="MobiDB-lite"/>
    </source>
</evidence>
<protein>
    <recommendedName>
        <fullName evidence="4">Feruloyl esterase</fullName>
    </recommendedName>
</protein>
<dbReference type="InterPro" id="IPR029058">
    <property type="entry name" value="AB_hydrolase_fold"/>
</dbReference>
<dbReference type="SUPFAM" id="SSF53474">
    <property type="entry name" value="alpha/beta-Hydrolases"/>
    <property type="match status" value="1"/>
</dbReference>
<keyword evidence="3" id="KW-1185">Reference proteome</keyword>
<gene>
    <name evidence="2" type="ORF">PCOR1329_LOCUS58139</name>
</gene>
<reference evidence="2" key="1">
    <citation type="submission" date="2023-10" db="EMBL/GenBank/DDBJ databases">
        <authorList>
            <person name="Chen Y."/>
            <person name="Shah S."/>
            <person name="Dougan E. K."/>
            <person name="Thang M."/>
            <person name="Chan C."/>
        </authorList>
    </citation>
    <scope>NUCLEOTIDE SEQUENCE [LARGE SCALE GENOMIC DNA]</scope>
</reference>
<name>A0ABN9VLT0_9DINO</name>
<feature type="region of interest" description="Disordered" evidence="1">
    <location>
        <begin position="320"/>
        <end position="356"/>
    </location>
</feature>
<dbReference type="Gene3D" id="3.40.50.1820">
    <property type="entry name" value="alpha/beta hydrolase"/>
    <property type="match status" value="1"/>
</dbReference>
<proteinExistence type="predicted"/>
<accession>A0ABN9VLT0</accession>
<dbReference type="Proteomes" id="UP001189429">
    <property type="component" value="Unassembled WGS sequence"/>
</dbReference>